<dbReference type="AlphaFoldDB" id="A0A7R8WNU3"/>
<proteinExistence type="predicted"/>
<name>A0A7R8WNU3_9CRUS</name>
<protein>
    <submittedName>
        <fullName evidence="2">Uncharacterized protein</fullName>
    </submittedName>
</protein>
<feature type="region of interest" description="Disordered" evidence="1">
    <location>
        <begin position="1"/>
        <end position="78"/>
    </location>
</feature>
<gene>
    <name evidence="2" type="ORF">CTOB1V02_LOCUS13039</name>
</gene>
<sequence>MHPERACGMGVRNVARYERRTPFGEGSSSRKPGPTKATDESKVHSGALEPTGRKRSFWRRLFPGRNRSRRNHSPIEEN</sequence>
<accession>A0A7R8WNU3</accession>
<evidence type="ECO:0000256" key="1">
    <source>
        <dbReference type="SAM" id="MobiDB-lite"/>
    </source>
</evidence>
<reference evidence="2" key="1">
    <citation type="submission" date="2020-11" db="EMBL/GenBank/DDBJ databases">
        <authorList>
            <person name="Tran Van P."/>
        </authorList>
    </citation>
    <scope>NUCLEOTIDE SEQUENCE</scope>
</reference>
<dbReference type="EMBL" id="OB671790">
    <property type="protein sequence ID" value="CAD7235223.1"/>
    <property type="molecule type" value="Genomic_DNA"/>
</dbReference>
<evidence type="ECO:0000313" key="2">
    <source>
        <dbReference type="EMBL" id="CAD7235223.1"/>
    </source>
</evidence>
<organism evidence="2">
    <name type="scientific">Cyprideis torosa</name>
    <dbReference type="NCBI Taxonomy" id="163714"/>
    <lineage>
        <taxon>Eukaryota</taxon>
        <taxon>Metazoa</taxon>
        <taxon>Ecdysozoa</taxon>
        <taxon>Arthropoda</taxon>
        <taxon>Crustacea</taxon>
        <taxon>Oligostraca</taxon>
        <taxon>Ostracoda</taxon>
        <taxon>Podocopa</taxon>
        <taxon>Podocopida</taxon>
        <taxon>Cytherocopina</taxon>
        <taxon>Cytheroidea</taxon>
        <taxon>Cytherideidae</taxon>
        <taxon>Cyprideis</taxon>
    </lineage>
</organism>